<evidence type="ECO:0000313" key="2">
    <source>
        <dbReference type="Proteomes" id="UP000623467"/>
    </source>
</evidence>
<gene>
    <name evidence="1" type="ORF">MSAN_01516000</name>
</gene>
<evidence type="ECO:0000313" key="1">
    <source>
        <dbReference type="EMBL" id="KAF7353281.1"/>
    </source>
</evidence>
<organism evidence="1 2">
    <name type="scientific">Mycena sanguinolenta</name>
    <dbReference type="NCBI Taxonomy" id="230812"/>
    <lineage>
        <taxon>Eukaryota</taxon>
        <taxon>Fungi</taxon>
        <taxon>Dikarya</taxon>
        <taxon>Basidiomycota</taxon>
        <taxon>Agaricomycotina</taxon>
        <taxon>Agaricomycetes</taxon>
        <taxon>Agaricomycetidae</taxon>
        <taxon>Agaricales</taxon>
        <taxon>Marasmiineae</taxon>
        <taxon>Mycenaceae</taxon>
        <taxon>Mycena</taxon>
    </lineage>
</organism>
<accession>A0A8H6Y6W2</accession>
<proteinExistence type="predicted"/>
<reference evidence="1" key="1">
    <citation type="submission" date="2020-05" db="EMBL/GenBank/DDBJ databases">
        <title>Mycena genomes resolve the evolution of fungal bioluminescence.</title>
        <authorList>
            <person name="Tsai I.J."/>
        </authorList>
    </citation>
    <scope>NUCLEOTIDE SEQUENCE</scope>
    <source>
        <strain evidence="1">160909Yilan</strain>
    </source>
</reference>
<keyword evidence="2" id="KW-1185">Reference proteome</keyword>
<dbReference type="EMBL" id="JACAZH010000012">
    <property type="protein sequence ID" value="KAF7353281.1"/>
    <property type="molecule type" value="Genomic_DNA"/>
</dbReference>
<comment type="caution">
    <text evidence="1">The sequence shown here is derived from an EMBL/GenBank/DDBJ whole genome shotgun (WGS) entry which is preliminary data.</text>
</comment>
<protein>
    <submittedName>
        <fullName evidence="1">Uncharacterized protein</fullName>
    </submittedName>
</protein>
<sequence length="79" mass="9240">MSRRRYYIASWLRSDIRHQTAQPTAVSTLLHQVLQEERDVWGVGLLSKIFLDAATADVLIFPQSTLRYSRYLFDPRGRT</sequence>
<dbReference type="Proteomes" id="UP000623467">
    <property type="component" value="Unassembled WGS sequence"/>
</dbReference>
<dbReference type="AlphaFoldDB" id="A0A8H6Y6W2"/>
<name>A0A8H6Y6W2_9AGAR</name>